<proteinExistence type="predicted"/>
<comment type="caution">
    <text evidence="1">The sequence shown here is derived from an EMBL/GenBank/DDBJ whole genome shotgun (WGS) entry which is preliminary data.</text>
</comment>
<evidence type="ECO:0000313" key="1">
    <source>
        <dbReference type="EMBL" id="KAF2476030.1"/>
    </source>
</evidence>
<protein>
    <submittedName>
        <fullName evidence="1">Uncharacterized protein</fullName>
    </submittedName>
</protein>
<dbReference type="EMBL" id="MU003495">
    <property type="protein sequence ID" value="KAF2476030.1"/>
    <property type="molecule type" value="Genomic_DNA"/>
</dbReference>
<keyword evidence="2" id="KW-1185">Reference proteome</keyword>
<dbReference type="Proteomes" id="UP000799755">
    <property type="component" value="Unassembled WGS sequence"/>
</dbReference>
<reference evidence="1" key="1">
    <citation type="journal article" date="2020" name="Stud. Mycol.">
        <title>101 Dothideomycetes genomes: a test case for predicting lifestyles and emergence of pathogens.</title>
        <authorList>
            <person name="Haridas S."/>
            <person name="Albert R."/>
            <person name="Binder M."/>
            <person name="Bloem J."/>
            <person name="Labutti K."/>
            <person name="Salamov A."/>
            <person name="Andreopoulos B."/>
            <person name="Baker S."/>
            <person name="Barry K."/>
            <person name="Bills G."/>
            <person name="Bluhm B."/>
            <person name="Cannon C."/>
            <person name="Castanera R."/>
            <person name="Culley D."/>
            <person name="Daum C."/>
            <person name="Ezra D."/>
            <person name="Gonzalez J."/>
            <person name="Henrissat B."/>
            <person name="Kuo A."/>
            <person name="Liang C."/>
            <person name="Lipzen A."/>
            <person name="Lutzoni F."/>
            <person name="Magnuson J."/>
            <person name="Mondo S."/>
            <person name="Nolan M."/>
            <person name="Ohm R."/>
            <person name="Pangilinan J."/>
            <person name="Park H.-J."/>
            <person name="Ramirez L."/>
            <person name="Alfaro M."/>
            <person name="Sun H."/>
            <person name="Tritt A."/>
            <person name="Yoshinaga Y."/>
            <person name="Zwiers L.-H."/>
            <person name="Turgeon B."/>
            <person name="Goodwin S."/>
            <person name="Spatafora J."/>
            <person name="Crous P."/>
            <person name="Grigoriev I."/>
        </authorList>
    </citation>
    <scope>NUCLEOTIDE SEQUENCE</scope>
    <source>
        <strain evidence="1">ATCC 200398</strain>
    </source>
</reference>
<sequence length="133" mass="14828">SNAPAEFHCASTFSLPCPFDLPAFLALLYYWLSPCRKPLPSSTFLPLMGFRINRLYTRLREVLLATQQLSASSVLTNKSSLTNVLLKSLRSLPLKFVFSPRSDSFSQPCGGIPVGCDQKRHGRTPDFRSTSLM</sequence>
<accession>A0ACB6RCH1</accession>
<feature type="non-terminal residue" evidence="1">
    <location>
        <position position="1"/>
    </location>
</feature>
<evidence type="ECO:0000313" key="2">
    <source>
        <dbReference type="Proteomes" id="UP000799755"/>
    </source>
</evidence>
<organism evidence="1 2">
    <name type="scientific">Lindgomyces ingoldianus</name>
    <dbReference type="NCBI Taxonomy" id="673940"/>
    <lineage>
        <taxon>Eukaryota</taxon>
        <taxon>Fungi</taxon>
        <taxon>Dikarya</taxon>
        <taxon>Ascomycota</taxon>
        <taxon>Pezizomycotina</taxon>
        <taxon>Dothideomycetes</taxon>
        <taxon>Pleosporomycetidae</taxon>
        <taxon>Pleosporales</taxon>
        <taxon>Lindgomycetaceae</taxon>
        <taxon>Lindgomyces</taxon>
    </lineage>
</organism>
<name>A0ACB6RCH1_9PLEO</name>
<gene>
    <name evidence="1" type="ORF">BDR25DRAFT_379702</name>
</gene>